<keyword evidence="3" id="KW-1185">Reference proteome</keyword>
<comment type="caution">
    <text evidence="2">The sequence shown here is derived from an EMBL/GenBank/DDBJ whole genome shotgun (WGS) entry which is preliminary data.</text>
</comment>
<dbReference type="EMBL" id="LHPG02000015">
    <property type="protein sequence ID" value="PRW33808.1"/>
    <property type="molecule type" value="Genomic_DNA"/>
</dbReference>
<gene>
    <name evidence="2" type="ORF">C2E21_7347</name>
</gene>
<evidence type="ECO:0000313" key="2">
    <source>
        <dbReference type="EMBL" id="PRW33808.1"/>
    </source>
</evidence>
<proteinExistence type="predicted"/>
<name>A0A2P6THP8_CHLSO</name>
<feature type="region of interest" description="Disordered" evidence="1">
    <location>
        <begin position="1"/>
        <end position="56"/>
    </location>
</feature>
<feature type="compositionally biased region" description="Basic and acidic residues" evidence="1">
    <location>
        <begin position="10"/>
        <end position="19"/>
    </location>
</feature>
<accession>A0A2P6THP8</accession>
<reference evidence="2 3" key="1">
    <citation type="journal article" date="2018" name="Plant J.">
        <title>Genome sequences of Chlorella sorokiniana UTEX 1602 and Micractinium conductrix SAG 241.80: implications to maltose excretion by a green alga.</title>
        <authorList>
            <person name="Arriola M.B."/>
            <person name="Velmurugan N."/>
            <person name="Zhang Y."/>
            <person name="Plunkett M.H."/>
            <person name="Hondzo H."/>
            <person name="Barney B.M."/>
        </authorList>
    </citation>
    <scope>NUCLEOTIDE SEQUENCE [LARGE SCALE GENOMIC DNA]</scope>
    <source>
        <strain evidence="3">UTEX 1602</strain>
    </source>
</reference>
<feature type="compositionally biased region" description="Low complexity" evidence="1">
    <location>
        <begin position="20"/>
        <end position="34"/>
    </location>
</feature>
<sequence length="98" mass="10171">MRPAPSHRAAGGERGERGASRLGALVAPPAARGCRLGGGLGRSPRGKWRRDRRPTSMAGDLRLSVAVPALDNSSSEDLCDTTAVLIVHSAASKELEGD</sequence>
<evidence type="ECO:0000256" key="1">
    <source>
        <dbReference type="SAM" id="MobiDB-lite"/>
    </source>
</evidence>
<dbReference type="Proteomes" id="UP000239899">
    <property type="component" value="Unassembled WGS sequence"/>
</dbReference>
<organism evidence="2 3">
    <name type="scientific">Chlorella sorokiniana</name>
    <name type="common">Freshwater green alga</name>
    <dbReference type="NCBI Taxonomy" id="3076"/>
    <lineage>
        <taxon>Eukaryota</taxon>
        <taxon>Viridiplantae</taxon>
        <taxon>Chlorophyta</taxon>
        <taxon>core chlorophytes</taxon>
        <taxon>Trebouxiophyceae</taxon>
        <taxon>Chlorellales</taxon>
        <taxon>Chlorellaceae</taxon>
        <taxon>Chlorella clade</taxon>
        <taxon>Chlorella</taxon>
    </lineage>
</organism>
<protein>
    <submittedName>
        <fullName evidence="2">Uncharacterized protein</fullName>
    </submittedName>
</protein>
<dbReference type="AlphaFoldDB" id="A0A2P6THP8"/>
<evidence type="ECO:0000313" key="3">
    <source>
        <dbReference type="Proteomes" id="UP000239899"/>
    </source>
</evidence>